<accession>A0ABR5Q9E8</accession>
<name>A0ABR5Q9E8_9LACO</name>
<proteinExistence type="predicted"/>
<dbReference type="Proteomes" id="UP000051884">
    <property type="component" value="Unassembled WGS sequence"/>
</dbReference>
<evidence type="ECO:0000313" key="1">
    <source>
        <dbReference type="EMBL" id="KRO11129.1"/>
    </source>
</evidence>
<keyword evidence="2" id="KW-1185">Reference proteome</keyword>
<dbReference type="EMBL" id="JQCH01000002">
    <property type="protein sequence ID" value="KRO11129.1"/>
    <property type="molecule type" value="Genomic_DNA"/>
</dbReference>
<organism evidence="1 2">
    <name type="scientific">Paucilactobacillus hokkaidonensis</name>
    <dbReference type="NCBI Taxonomy" id="1193095"/>
    <lineage>
        <taxon>Bacteria</taxon>
        <taxon>Bacillati</taxon>
        <taxon>Bacillota</taxon>
        <taxon>Bacilli</taxon>
        <taxon>Lactobacillales</taxon>
        <taxon>Lactobacillaceae</taxon>
        <taxon>Paucilactobacillus</taxon>
    </lineage>
</organism>
<gene>
    <name evidence="1" type="ORF">IV59_GL000881</name>
</gene>
<reference evidence="1 2" key="1">
    <citation type="journal article" date="2015" name="Genome Announc.">
        <title>Expanding the biotechnology potential of lactobacilli through comparative genomics of 213 strains and associated genera.</title>
        <authorList>
            <person name="Sun Z."/>
            <person name="Harris H.M."/>
            <person name="McCann A."/>
            <person name="Guo C."/>
            <person name="Argimon S."/>
            <person name="Zhang W."/>
            <person name="Yang X."/>
            <person name="Jeffery I.B."/>
            <person name="Cooney J.C."/>
            <person name="Kagawa T.F."/>
            <person name="Liu W."/>
            <person name="Song Y."/>
            <person name="Salvetti E."/>
            <person name="Wrobel A."/>
            <person name="Rasinkangas P."/>
            <person name="Parkhill J."/>
            <person name="Rea M.C."/>
            <person name="O'Sullivan O."/>
            <person name="Ritari J."/>
            <person name="Douillard F.P."/>
            <person name="Paul Ross R."/>
            <person name="Yang R."/>
            <person name="Briner A.E."/>
            <person name="Felis G.E."/>
            <person name="de Vos W.M."/>
            <person name="Barrangou R."/>
            <person name="Klaenhammer T.R."/>
            <person name="Caufield P.W."/>
            <person name="Cui Y."/>
            <person name="Zhang H."/>
            <person name="O'Toole P.W."/>
        </authorList>
    </citation>
    <scope>NUCLEOTIDE SEQUENCE [LARGE SCALE GENOMIC DNA]</scope>
    <source>
        <strain evidence="1 2">DSM 26202</strain>
    </source>
</reference>
<protein>
    <submittedName>
        <fullName evidence="1">Uncharacterized protein</fullName>
    </submittedName>
</protein>
<evidence type="ECO:0000313" key="2">
    <source>
        <dbReference type="Proteomes" id="UP000051884"/>
    </source>
</evidence>
<sequence>MQQRKFTKIQFTITMLRFPVQKSNFTTIDTVQFKYSTNKIKTTDYVKNYN</sequence>
<comment type="caution">
    <text evidence="1">The sequence shown here is derived from an EMBL/GenBank/DDBJ whole genome shotgun (WGS) entry which is preliminary data.</text>
</comment>